<dbReference type="Proteomes" id="UP000321827">
    <property type="component" value="Unassembled WGS sequence"/>
</dbReference>
<organism evidence="1 2">
    <name type="scientific">Oceanithermus desulfurans NBRC 100063</name>
    <dbReference type="NCBI Taxonomy" id="1227550"/>
    <lineage>
        <taxon>Bacteria</taxon>
        <taxon>Thermotogati</taxon>
        <taxon>Deinococcota</taxon>
        <taxon>Deinococci</taxon>
        <taxon>Thermales</taxon>
        <taxon>Thermaceae</taxon>
        <taxon>Oceanithermus</taxon>
    </lineage>
</organism>
<comment type="caution">
    <text evidence="1">The sequence shown here is derived from an EMBL/GenBank/DDBJ whole genome shotgun (WGS) entry which is preliminary data.</text>
</comment>
<reference evidence="1 2" key="1">
    <citation type="submission" date="2019-07" db="EMBL/GenBank/DDBJ databases">
        <title>Whole genome shotgun sequence of Oceanithermus desulfurans NBRC 100063.</title>
        <authorList>
            <person name="Hosoyama A."/>
            <person name="Uohara A."/>
            <person name="Ohji S."/>
            <person name="Ichikawa N."/>
        </authorList>
    </citation>
    <scope>NUCLEOTIDE SEQUENCE [LARGE SCALE GENOMIC DNA]</scope>
    <source>
        <strain evidence="1 2">NBRC 100063</strain>
    </source>
</reference>
<sequence length="142" mass="15551">MQKSVWIGLMMFVLGLAWAGGNATTNFVVRMPEILWLEINGQKTSQVPVRVENGQVSPGVLHVRVVGNTSWRLTVTATPLTGPLTLPPERLVLAGRTLSALERTVREGVGGARFDLDLRVRLEPGEPAGPYEGLLTFMLYKL</sequence>
<evidence type="ECO:0000313" key="1">
    <source>
        <dbReference type="EMBL" id="GEM89210.1"/>
    </source>
</evidence>
<accession>A0A511RHU4</accession>
<dbReference type="RefSeq" id="WP_147145766.1">
    <property type="nucleotide sequence ID" value="NZ_BJXN01000003.1"/>
</dbReference>
<dbReference type="AlphaFoldDB" id="A0A511RHU4"/>
<evidence type="ECO:0000313" key="2">
    <source>
        <dbReference type="Proteomes" id="UP000321827"/>
    </source>
</evidence>
<proteinExistence type="predicted"/>
<name>A0A511RHU4_9DEIN</name>
<protein>
    <submittedName>
        <fullName evidence="1">Uncharacterized protein</fullName>
    </submittedName>
</protein>
<dbReference type="OrthoDB" id="9831249at2"/>
<gene>
    <name evidence="1" type="ORF">ODE01S_06440</name>
</gene>
<dbReference type="EMBL" id="BJXN01000003">
    <property type="protein sequence ID" value="GEM89210.1"/>
    <property type="molecule type" value="Genomic_DNA"/>
</dbReference>